<reference evidence="2" key="1">
    <citation type="submission" date="2019-03" db="EMBL/GenBank/DDBJ databases">
        <title>WGS assembly of Setaria viridis.</title>
        <authorList>
            <person name="Huang P."/>
            <person name="Jenkins J."/>
            <person name="Grimwood J."/>
            <person name="Barry K."/>
            <person name="Healey A."/>
            <person name="Mamidi S."/>
            <person name="Sreedasyam A."/>
            <person name="Shu S."/>
            <person name="Feldman M."/>
            <person name="Wu J."/>
            <person name="Yu Y."/>
            <person name="Chen C."/>
            <person name="Johnson J."/>
            <person name="Rokhsar D."/>
            <person name="Baxter I."/>
            <person name="Schmutz J."/>
            <person name="Brutnell T."/>
            <person name="Kellogg E."/>
        </authorList>
    </citation>
    <scope>NUCLEOTIDE SEQUENCE [LARGE SCALE GENOMIC DNA]</scope>
</reference>
<evidence type="ECO:0000256" key="1">
    <source>
        <dbReference type="SAM" id="MobiDB-lite"/>
    </source>
</evidence>
<gene>
    <name evidence="2" type="ORF">SEVIR_6G042850v2</name>
</gene>
<evidence type="ECO:0000313" key="3">
    <source>
        <dbReference type="Proteomes" id="UP000298652"/>
    </source>
</evidence>
<feature type="compositionally biased region" description="Pro residues" evidence="1">
    <location>
        <begin position="86"/>
        <end position="95"/>
    </location>
</feature>
<keyword evidence="3" id="KW-1185">Reference proteome</keyword>
<accession>A0A4V6D513</accession>
<proteinExistence type="predicted"/>
<dbReference type="Gramene" id="TKW08726">
    <property type="protein sequence ID" value="TKW08726"/>
    <property type="gene ID" value="SEVIR_6G042850v2"/>
</dbReference>
<feature type="region of interest" description="Disordered" evidence="1">
    <location>
        <begin position="54"/>
        <end position="116"/>
    </location>
</feature>
<organism evidence="2 3">
    <name type="scientific">Setaria viridis</name>
    <name type="common">Green bristlegrass</name>
    <name type="synonym">Setaria italica subsp. viridis</name>
    <dbReference type="NCBI Taxonomy" id="4556"/>
    <lineage>
        <taxon>Eukaryota</taxon>
        <taxon>Viridiplantae</taxon>
        <taxon>Streptophyta</taxon>
        <taxon>Embryophyta</taxon>
        <taxon>Tracheophyta</taxon>
        <taxon>Spermatophyta</taxon>
        <taxon>Magnoliopsida</taxon>
        <taxon>Liliopsida</taxon>
        <taxon>Poales</taxon>
        <taxon>Poaceae</taxon>
        <taxon>PACMAD clade</taxon>
        <taxon>Panicoideae</taxon>
        <taxon>Panicodae</taxon>
        <taxon>Paniceae</taxon>
        <taxon>Cenchrinae</taxon>
        <taxon>Setaria</taxon>
    </lineage>
</organism>
<name>A0A4V6D513_SETVI</name>
<dbReference type="AlphaFoldDB" id="A0A4V6D513"/>
<protein>
    <submittedName>
        <fullName evidence="2">Uncharacterized protein</fullName>
    </submittedName>
</protein>
<feature type="compositionally biased region" description="Low complexity" evidence="1">
    <location>
        <begin position="70"/>
        <end position="85"/>
    </location>
</feature>
<evidence type="ECO:0000313" key="2">
    <source>
        <dbReference type="EMBL" id="TKW08726.1"/>
    </source>
</evidence>
<feature type="compositionally biased region" description="Pro residues" evidence="1">
    <location>
        <begin position="56"/>
        <end position="69"/>
    </location>
</feature>
<dbReference type="Proteomes" id="UP000298652">
    <property type="component" value="Chromosome 6"/>
</dbReference>
<dbReference type="EMBL" id="CM016557">
    <property type="protein sequence ID" value="TKW08726.1"/>
    <property type="molecule type" value="Genomic_DNA"/>
</dbReference>
<sequence length="210" mass="21517">MRTSPAVTEPGTVLEDVLLCILAQPATACAFRRLASATSSPALPPALALHLGLPCPLQPSPPRPAPPGPAGSSAPSTASAASGAASPPPPPPTPTPASSGRKADTSPTDSLGQPGCLAPKRARGPMWCGAWAGTARHGGAVVPVLAQHEDGRALPGSCQTCSCSGFSSIHHELNWRTQSTGDLNNMKMYGIKYNGVLRMFTVFSTEYTII</sequence>